<name>A0A841J9S9_9SPHI</name>
<dbReference type="InterPro" id="IPR000330">
    <property type="entry name" value="SNF2_N"/>
</dbReference>
<dbReference type="CDD" id="cd18793">
    <property type="entry name" value="SF2_C_SNF"/>
    <property type="match status" value="1"/>
</dbReference>
<protein>
    <submittedName>
        <fullName evidence="6">SNF2 family DNA or RNA helicase</fullName>
    </submittedName>
</protein>
<evidence type="ECO:0000313" key="6">
    <source>
        <dbReference type="EMBL" id="MBB6127863.1"/>
    </source>
</evidence>
<evidence type="ECO:0000256" key="2">
    <source>
        <dbReference type="PROSITE-ProRule" id="PRU00325"/>
    </source>
</evidence>
<dbReference type="InterPro" id="IPR014001">
    <property type="entry name" value="Helicase_ATP-bd"/>
</dbReference>
<dbReference type="Pfam" id="PF00271">
    <property type="entry name" value="Helicase_C"/>
    <property type="match status" value="1"/>
</dbReference>
<dbReference type="InterPro" id="IPR001650">
    <property type="entry name" value="Helicase_C-like"/>
</dbReference>
<dbReference type="InterPro" id="IPR027417">
    <property type="entry name" value="P-loop_NTPase"/>
</dbReference>
<gene>
    <name evidence="6" type="ORF">HDF22_001971</name>
</gene>
<keyword evidence="2" id="KW-0863">Zinc-finger</keyword>
<dbReference type="GO" id="GO:0016787">
    <property type="term" value="F:hydrolase activity"/>
    <property type="evidence" value="ECO:0007669"/>
    <property type="project" value="UniProtKB-KW"/>
</dbReference>
<dbReference type="PROSITE" id="PS51194">
    <property type="entry name" value="HELICASE_CTER"/>
    <property type="match status" value="1"/>
</dbReference>
<evidence type="ECO:0000313" key="7">
    <source>
        <dbReference type="Proteomes" id="UP000548326"/>
    </source>
</evidence>
<dbReference type="Gene3D" id="3.40.50.10810">
    <property type="entry name" value="Tandem AAA-ATPase domain"/>
    <property type="match status" value="1"/>
</dbReference>
<accession>A0A841J9S9</accession>
<dbReference type="SMART" id="SM00487">
    <property type="entry name" value="DEXDc"/>
    <property type="match status" value="1"/>
</dbReference>
<proteinExistence type="predicted"/>
<dbReference type="SMART" id="SM00490">
    <property type="entry name" value="HELICc"/>
    <property type="match status" value="1"/>
</dbReference>
<dbReference type="Pfam" id="PF00176">
    <property type="entry name" value="SNF2-rel_dom"/>
    <property type="match status" value="1"/>
</dbReference>
<dbReference type="AlphaFoldDB" id="A0A841J9S9"/>
<keyword evidence="6" id="KW-0067">ATP-binding</keyword>
<evidence type="ECO:0000259" key="3">
    <source>
        <dbReference type="PROSITE" id="PS50966"/>
    </source>
</evidence>
<dbReference type="InterPro" id="IPR007527">
    <property type="entry name" value="Znf_SWIM"/>
</dbReference>
<keyword evidence="6" id="KW-0347">Helicase</keyword>
<feature type="domain" description="Helicase ATP-binding" evidence="4">
    <location>
        <begin position="679"/>
        <end position="838"/>
    </location>
</feature>
<comment type="caution">
    <text evidence="6">The sequence shown here is derived from an EMBL/GenBank/DDBJ whole genome shotgun (WGS) entry which is preliminary data.</text>
</comment>
<dbReference type="PROSITE" id="PS50966">
    <property type="entry name" value="ZF_SWIM"/>
    <property type="match status" value="1"/>
</dbReference>
<feature type="domain" description="SWIM-type" evidence="3">
    <location>
        <begin position="67"/>
        <end position="103"/>
    </location>
</feature>
<dbReference type="InterPro" id="IPR038718">
    <property type="entry name" value="SNF2-like_sf"/>
</dbReference>
<dbReference type="GO" id="GO:0008270">
    <property type="term" value="F:zinc ion binding"/>
    <property type="evidence" value="ECO:0007669"/>
    <property type="project" value="UniProtKB-KW"/>
</dbReference>
<keyword evidence="2" id="KW-0479">Metal-binding</keyword>
<feature type="domain" description="Helicase C-terminal" evidence="5">
    <location>
        <begin position="961"/>
        <end position="1112"/>
    </location>
</feature>
<evidence type="ECO:0000259" key="5">
    <source>
        <dbReference type="PROSITE" id="PS51194"/>
    </source>
</evidence>
<dbReference type="InterPro" id="IPR049730">
    <property type="entry name" value="SNF2/RAD54-like_C"/>
</dbReference>
<dbReference type="GO" id="GO:0004386">
    <property type="term" value="F:helicase activity"/>
    <property type="evidence" value="ECO:0007669"/>
    <property type="project" value="UniProtKB-KW"/>
</dbReference>
<reference evidence="6 7" key="1">
    <citation type="submission" date="2020-08" db="EMBL/GenBank/DDBJ databases">
        <title>Genomic Encyclopedia of Type Strains, Phase IV (KMG-V): Genome sequencing to study the core and pangenomes of soil and plant-associated prokaryotes.</title>
        <authorList>
            <person name="Whitman W."/>
        </authorList>
    </citation>
    <scope>NUCLEOTIDE SEQUENCE [LARGE SCALE GENOMIC DNA]</scope>
    <source>
        <strain evidence="6 7">MP601</strain>
    </source>
</reference>
<keyword evidence="6" id="KW-0547">Nucleotide-binding</keyword>
<evidence type="ECO:0000256" key="1">
    <source>
        <dbReference type="ARBA" id="ARBA00022801"/>
    </source>
</evidence>
<dbReference type="SUPFAM" id="SSF52540">
    <property type="entry name" value="P-loop containing nucleoside triphosphate hydrolases"/>
    <property type="match status" value="2"/>
</dbReference>
<sequence length="1132" mass="129922">MSSTETQDGNHHFIFRGVTLESITSRDIAQHNPAGFYTDEDAGRYLVPTNLAVNEGVFHHPKNDAFPTVTVSQDAEQLLLTCSCTSKPGKLCEHEAIVLQTILKKEEFAVFFNTRIRHQKLKNAAIPYGLENEPDPDQFFRIELLFNKLIISPHSPDLFPVTKESLNTLRTMISSGPEQTPVSSPTDNEQTYFVVIREHKYYKYLHIELFASALTKEGKLKNPLNRLEPMDLVWKTTDHEELKFYTGISKFQNNLTGKRTETDLAALRAIVKNPMGYSFYYQDTEKGEKVSASSLLPVKVAQLPQGVQLRVKPDGSFFELSLDININGEHHTLKDQRIMFSYFLLNDDTLYLADNLQALNVMSFLKQRPGNLLVHQSKYPLIKSQWLGKLEDTIDVKYQHIQPATPKQLEQMGFNQEAEKIIYLSDFGSHVMLIPVMRYGEAEIQVRTKKNIYATDAKGKEFLVQRNEPAEKAFIASLIGQHPYFEEQADDDLHYFYLHKKHFLNEGWFLDVFEQWRNQLITILGFNEIEGNRLSPYKISIDIKVLSGMNWFNTIIQAKYGQKKASLKALHKAIRNKSKFVQLDDGTMGILPTEWITKFESYFNAGEVVSDDTLHTPKINFTAIEELYDAEVLAEEVKQDLRIYREKFSNFETIIPVDVPAELLGTLRPYQHQGLNWLNFLDEFNFGGCLADDMGLGKSIQVIAFILSQRKKVSQNTNLIVVPTSLIFNWQQEIQKFAPSIRLHTLYGADRVKEIHDFDRYEIILTSYGNMLSDVRFLKDYHFNYVILDESQNIKNPSSQRYKAARLLKSRNKLVVTGTPIENNTFDLYGQLSFACPGLLGGKQYFKDIYSTPIDQFKSSIRAAELQKKIKPFILRRTKEQVAGDLPEKTEMVLHCEMGAEQKRIYDAYEKEFREYISAIDNEELKKSPMNVLKGLTKLRQICDSPVLLSGDRLPGKESAKIDTLIEQIESKSPEHKILVFSQFTGMLDLVSKELHNRKIPFVQLTGKTRNREAVVQSFQQDHNCRVFLISLKAGGTGLNLTEADYIYLIDPWWNPAVENQAIDRAHRIGQNKRVVAIRLICPGTVEEKIMQVQENKKDLVHDLVKTDTNILKALSRQDLLDLLTPLHVLSD</sequence>
<keyword evidence="2" id="KW-0862">Zinc</keyword>
<organism evidence="6 7">
    <name type="scientific">Mucilaginibacter lappiensis</name>
    <dbReference type="NCBI Taxonomy" id="354630"/>
    <lineage>
        <taxon>Bacteria</taxon>
        <taxon>Pseudomonadati</taxon>
        <taxon>Bacteroidota</taxon>
        <taxon>Sphingobacteriia</taxon>
        <taxon>Sphingobacteriales</taxon>
        <taxon>Sphingobacteriaceae</taxon>
        <taxon>Mucilaginibacter</taxon>
    </lineage>
</organism>
<dbReference type="RefSeq" id="WP_183587158.1">
    <property type="nucleotide sequence ID" value="NZ_JACHCA010000004.1"/>
</dbReference>
<dbReference type="PROSITE" id="PS51192">
    <property type="entry name" value="HELICASE_ATP_BIND_1"/>
    <property type="match status" value="1"/>
</dbReference>
<dbReference type="EMBL" id="JACHCA010000004">
    <property type="protein sequence ID" value="MBB6127863.1"/>
    <property type="molecule type" value="Genomic_DNA"/>
</dbReference>
<keyword evidence="1" id="KW-0378">Hydrolase</keyword>
<dbReference type="PANTHER" id="PTHR10799">
    <property type="entry name" value="SNF2/RAD54 HELICASE FAMILY"/>
    <property type="match status" value="1"/>
</dbReference>
<evidence type="ECO:0000259" key="4">
    <source>
        <dbReference type="PROSITE" id="PS51192"/>
    </source>
</evidence>
<dbReference type="Gene3D" id="3.40.50.300">
    <property type="entry name" value="P-loop containing nucleotide triphosphate hydrolases"/>
    <property type="match status" value="1"/>
</dbReference>
<dbReference type="GO" id="GO:0005524">
    <property type="term" value="F:ATP binding"/>
    <property type="evidence" value="ECO:0007669"/>
    <property type="project" value="InterPro"/>
</dbReference>
<dbReference type="Proteomes" id="UP000548326">
    <property type="component" value="Unassembled WGS sequence"/>
</dbReference>